<keyword evidence="3" id="KW-1185">Reference proteome</keyword>
<comment type="caution">
    <text evidence="2">The sequence shown here is derived from an EMBL/GenBank/DDBJ whole genome shotgun (WGS) entry which is preliminary data.</text>
</comment>
<dbReference type="AlphaFoldDB" id="A0A4Y2K9V3"/>
<proteinExistence type="predicted"/>
<protein>
    <submittedName>
        <fullName evidence="2">Uncharacterized protein</fullName>
    </submittedName>
</protein>
<dbReference type="EMBL" id="BGPR01004345">
    <property type="protein sequence ID" value="GBM98668.1"/>
    <property type="molecule type" value="Genomic_DNA"/>
</dbReference>
<evidence type="ECO:0000313" key="2">
    <source>
        <dbReference type="EMBL" id="GBM98668.1"/>
    </source>
</evidence>
<organism evidence="2 3">
    <name type="scientific">Araneus ventricosus</name>
    <name type="common">Orbweaver spider</name>
    <name type="synonym">Epeira ventricosa</name>
    <dbReference type="NCBI Taxonomy" id="182803"/>
    <lineage>
        <taxon>Eukaryota</taxon>
        <taxon>Metazoa</taxon>
        <taxon>Ecdysozoa</taxon>
        <taxon>Arthropoda</taxon>
        <taxon>Chelicerata</taxon>
        <taxon>Arachnida</taxon>
        <taxon>Araneae</taxon>
        <taxon>Araneomorphae</taxon>
        <taxon>Entelegynae</taxon>
        <taxon>Araneoidea</taxon>
        <taxon>Araneidae</taxon>
        <taxon>Araneus</taxon>
    </lineage>
</organism>
<name>A0A4Y2K9V3_ARAVE</name>
<reference evidence="2 3" key="1">
    <citation type="journal article" date="2019" name="Sci. Rep.">
        <title>Orb-weaving spider Araneus ventricosus genome elucidates the spidroin gene catalogue.</title>
        <authorList>
            <person name="Kono N."/>
            <person name="Nakamura H."/>
            <person name="Ohtoshi R."/>
            <person name="Moran D.A.P."/>
            <person name="Shinohara A."/>
            <person name="Yoshida Y."/>
            <person name="Fujiwara M."/>
            <person name="Mori M."/>
            <person name="Tomita M."/>
            <person name="Arakawa K."/>
        </authorList>
    </citation>
    <scope>NUCLEOTIDE SEQUENCE [LARGE SCALE GENOMIC DNA]</scope>
</reference>
<accession>A0A4Y2K9V3</accession>
<feature type="region of interest" description="Disordered" evidence="1">
    <location>
        <begin position="45"/>
        <end position="68"/>
    </location>
</feature>
<evidence type="ECO:0000256" key="1">
    <source>
        <dbReference type="SAM" id="MobiDB-lite"/>
    </source>
</evidence>
<evidence type="ECO:0000313" key="3">
    <source>
        <dbReference type="Proteomes" id="UP000499080"/>
    </source>
</evidence>
<feature type="compositionally biased region" description="Basic residues" evidence="1">
    <location>
        <begin position="53"/>
        <end position="64"/>
    </location>
</feature>
<dbReference type="Proteomes" id="UP000499080">
    <property type="component" value="Unassembled WGS sequence"/>
</dbReference>
<gene>
    <name evidence="2" type="ORF">AVEN_191885_1</name>
</gene>
<sequence length="109" mass="12357">MEEHRTRNGTFDPLDHLEQFLCAENDILFSLELPLRFESSEKIVFSSVPSHSQHSRTKKQKGGKGRNVTIARTQIAKKTCLKGFGNLVFGKGKVLSQRFPRQGLNLSTR</sequence>